<gene>
    <name evidence="3" type="primary">hbpA_2</name>
    <name evidence="3" type="ORF">RS86_03208</name>
</gene>
<feature type="chain" id="PRO_5039009521" evidence="1">
    <location>
        <begin position="26"/>
        <end position="589"/>
    </location>
</feature>
<evidence type="ECO:0000313" key="4">
    <source>
        <dbReference type="Proteomes" id="UP000033740"/>
    </source>
</evidence>
<protein>
    <submittedName>
        <fullName evidence="3">Heme-binding protein A</fullName>
    </submittedName>
</protein>
<dbReference type="Proteomes" id="UP000033740">
    <property type="component" value="Unassembled WGS sequence"/>
</dbReference>
<feature type="signal peptide" evidence="1">
    <location>
        <begin position="1"/>
        <end position="25"/>
    </location>
</feature>
<dbReference type="CDD" id="cd08506">
    <property type="entry name" value="PBP2_clavulanate_OppA2"/>
    <property type="match status" value="1"/>
</dbReference>
<dbReference type="GO" id="GO:0042597">
    <property type="term" value="C:periplasmic space"/>
    <property type="evidence" value="ECO:0007669"/>
    <property type="project" value="UniProtKB-ARBA"/>
</dbReference>
<comment type="caution">
    <text evidence="3">The sequence shown here is derived from an EMBL/GenBank/DDBJ whole genome shotgun (WGS) entry which is preliminary data.</text>
</comment>
<reference evidence="3 4" key="1">
    <citation type="submission" date="2015-02" db="EMBL/GenBank/DDBJ databases">
        <title>Draft genome sequences of ten Microbacterium spp. with emphasis on heavy metal contaminated environments.</title>
        <authorList>
            <person name="Corretto E."/>
        </authorList>
    </citation>
    <scope>NUCLEOTIDE SEQUENCE [LARGE SCALE GENOMIC DNA]</scope>
    <source>
        <strain evidence="3 4">ARN176</strain>
    </source>
</reference>
<dbReference type="RefSeq" id="WP_045273229.1">
    <property type="nucleotide sequence ID" value="NZ_JYIX01000038.1"/>
</dbReference>
<feature type="domain" description="Solute-binding protein family 5" evidence="2">
    <location>
        <begin position="90"/>
        <end position="488"/>
    </location>
</feature>
<dbReference type="Gene3D" id="3.10.105.10">
    <property type="entry name" value="Dipeptide-binding Protein, Domain 3"/>
    <property type="match status" value="1"/>
</dbReference>
<evidence type="ECO:0000313" key="3">
    <source>
        <dbReference type="EMBL" id="KJL31927.1"/>
    </source>
</evidence>
<sequence length="589" mass="62706">MVKSRFSAAAALIVAAAVLTTGCSAGGGGDATGAAGTPHKGGVLKVLAKGDLDHYDPQLTAYVPTYNVMRAIARPLVSYKASSDAKTRIELQPDLATEVPKPSADGLTYTVTLRDGITWDAPSGARPIVAGDVARGFQRLCNPVISGAQLGYFQNLIAGMAEFCAGFAKVDPAPAAMKAYVEANPISGIKAVDDKTVEFHLTEPASDFPYMLSLDSTDPAPVEVLDYVPDSPEYRQHFISSGPYRIKSYTPDAKLVLERNPSWKASGDPLRTANVDGIEMTMGVEGDAAMQQLQAGSADVLFDLAPSIANISQLKAAGDKKLQFVENGAVDQFIWINTKSPNNGGALANIKVREALNYAVDKAAVVQVLGGSEVAGVTNGIFGPGVLGYKAYDPFPSKDAKGDPAKAKQLLAEAGFPNGVTLKMPYRNLGVQPNIAQTVQESLKKSGITLELTPVPPTDYYANFMTNPDNATSGAWDVAFVGWSPDWQGGAARSVFQPQFTFTGTPQTYNYVDYNSDKADKLATEALSASTTEEAGALWHQVDQAVMEEAPIVSVAYRKGAKYHSDRVAGFDFYAQSQNGDWTNLWLTK</sequence>
<dbReference type="GO" id="GO:0015833">
    <property type="term" value="P:peptide transport"/>
    <property type="evidence" value="ECO:0007669"/>
    <property type="project" value="TreeGrafter"/>
</dbReference>
<evidence type="ECO:0000256" key="1">
    <source>
        <dbReference type="SAM" id="SignalP"/>
    </source>
</evidence>
<name>A0A0F0LFC7_9MICO</name>
<dbReference type="EMBL" id="JYIX01000038">
    <property type="protein sequence ID" value="KJL31927.1"/>
    <property type="molecule type" value="Genomic_DNA"/>
</dbReference>
<dbReference type="InterPro" id="IPR030678">
    <property type="entry name" value="Peptide/Ni-bd"/>
</dbReference>
<keyword evidence="4" id="KW-1185">Reference proteome</keyword>
<dbReference type="SUPFAM" id="SSF53850">
    <property type="entry name" value="Periplasmic binding protein-like II"/>
    <property type="match status" value="1"/>
</dbReference>
<dbReference type="PANTHER" id="PTHR30290">
    <property type="entry name" value="PERIPLASMIC BINDING COMPONENT OF ABC TRANSPORTER"/>
    <property type="match status" value="1"/>
</dbReference>
<dbReference type="InterPro" id="IPR039424">
    <property type="entry name" value="SBP_5"/>
</dbReference>
<organism evidence="3 4">
    <name type="scientific">Microbacterium azadirachtae</name>
    <dbReference type="NCBI Taxonomy" id="582680"/>
    <lineage>
        <taxon>Bacteria</taxon>
        <taxon>Bacillati</taxon>
        <taxon>Actinomycetota</taxon>
        <taxon>Actinomycetes</taxon>
        <taxon>Micrococcales</taxon>
        <taxon>Microbacteriaceae</taxon>
        <taxon>Microbacterium</taxon>
    </lineage>
</organism>
<accession>A0A0F0LFC7</accession>
<dbReference type="Pfam" id="PF00496">
    <property type="entry name" value="SBP_bac_5"/>
    <property type="match status" value="1"/>
</dbReference>
<dbReference type="AlphaFoldDB" id="A0A0F0LFC7"/>
<dbReference type="PIRSF" id="PIRSF002741">
    <property type="entry name" value="MppA"/>
    <property type="match status" value="1"/>
</dbReference>
<dbReference type="InterPro" id="IPR000914">
    <property type="entry name" value="SBP_5_dom"/>
</dbReference>
<dbReference type="GO" id="GO:0043190">
    <property type="term" value="C:ATP-binding cassette (ABC) transporter complex"/>
    <property type="evidence" value="ECO:0007669"/>
    <property type="project" value="InterPro"/>
</dbReference>
<dbReference type="GO" id="GO:1904680">
    <property type="term" value="F:peptide transmembrane transporter activity"/>
    <property type="evidence" value="ECO:0007669"/>
    <property type="project" value="TreeGrafter"/>
</dbReference>
<dbReference type="PROSITE" id="PS51257">
    <property type="entry name" value="PROKAR_LIPOPROTEIN"/>
    <property type="match status" value="1"/>
</dbReference>
<evidence type="ECO:0000259" key="2">
    <source>
        <dbReference type="Pfam" id="PF00496"/>
    </source>
</evidence>
<dbReference type="PATRIC" id="fig|582680.6.peg.3290"/>
<keyword evidence="1" id="KW-0732">Signal</keyword>
<dbReference type="STRING" id="582680.RS86_03208"/>
<proteinExistence type="predicted"/>
<dbReference type="Gene3D" id="3.40.190.10">
    <property type="entry name" value="Periplasmic binding protein-like II"/>
    <property type="match status" value="1"/>
</dbReference>
<dbReference type="PANTHER" id="PTHR30290:SF83">
    <property type="entry name" value="ABC TRANSPORTER SUBSTRATE-BINDING PROTEIN"/>
    <property type="match status" value="1"/>
</dbReference>